<keyword evidence="10" id="KW-1185">Reference proteome</keyword>
<keyword evidence="7" id="KW-0238">DNA-binding</keyword>
<protein>
    <submittedName>
        <fullName evidence="9">Endonuclease MutS2</fullName>
        <ecNumber evidence="9">3.1.-.-</ecNumber>
    </submittedName>
</protein>
<dbReference type="InterPro" id="IPR036187">
    <property type="entry name" value="DNA_mismatch_repair_MutS_sf"/>
</dbReference>
<dbReference type="GO" id="GO:0045910">
    <property type="term" value="P:negative regulation of DNA recombination"/>
    <property type="evidence" value="ECO:0007669"/>
    <property type="project" value="InterPro"/>
</dbReference>
<dbReference type="InterPro" id="IPR007696">
    <property type="entry name" value="DNA_mismatch_repair_MutS_core"/>
</dbReference>
<dbReference type="AlphaFoldDB" id="A0A4Y7RRH4"/>
<dbReference type="InterPro" id="IPR005747">
    <property type="entry name" value="MutS2"/>
</dbReference>
<dbReference type="GO" id="GO:0005524">
    <property type="term" value="F:ATP binding"/>
    <property type="evidence" value="ECO:0007669"/>
    <property type="project" value="UniProtKB-KW"/>
</dbReference>
<name>A0A4Y7RRH4_9FIRM</name>
<dbReference type="EMBL" id="QFFZ01000015">
    <property type="protein sequence ID" value="TEB11376.1"/>
    <property type="molecule type" value="Genomic_DNA"/>
</dbReference>
<dbReference type="InterPro" id="IPR045076">
    <property type="entry name" value="MutS"/>
</dbReference>
<dbReference type="GO" id="GO:0006298">
    <property type="term" value="P:mismatch repair"/>
    <property type="evidence" value="ECO:0007669"/>
    <property type="project" value="InterPro"/>
</dbReference>
<evidence type="ECO:0000256" key="2">
    <source>
        <dbReference type="ARBA" id="ARBA00022730"/>
    </source>
</evidence>
<dbReference type="InterPro" id="IPR000432">
    <property type="entry name" value="DNA_mismatch_repair_MutS_C"/>
</dbReference>
<evidence type="ECO:0000256" key="4">
    <source>
        <dbReference type="ARBA" id="ARBA00022801"/>
    </source>
</evidence>
<keyword evidence="1" id="KW-0540">Nuclease</keyword>
<evidence type="ECO:0000256" key="7">
    <source>
        <dbReference type="ARBA" id="ARBA00023125"/>
    </source>
</evidence>
<evidence type="ECO:0000256" key="6">
    <source>
        <dbReference type="ARBA" id="ARBA00022884"/>
    </source>
</evidence>
<keyword evidence="4 9" id="KW-0378">Hydrolase</keyword>
<dbReference type="OrthoDB" id="9808166at2"/>
<evidence type="ECO:0000313" key="10">
    <source>
        <dbReference type="Proteomes" id="UP000297597"/>
    </source>
</evidence>
<dbReference type="InterPro" id="IPR027417">
    <property type="entry name" value="P-loop_NTPase"/>
</dbReference>
<evidence type="ECO:0000313" key="9">
    <source>
        <dbReference type="EMBL" id="TEB11376.1"/>
    </source>
</evidence>
<dbReference type="GO" id="GO:0140664">
    <property type="term" value="F:ATP-dependent DNA damage sensor activity"/>
    <property type="evidence" value="ECO:0007669"/>
    <property type="project" value="InterPro"/>
</dbReference>
<dbReference type="PANTHER" id="PTHR48466">
    <property type="entry name" value="OS10G0509000 PROTEIN-RELATED"/>
    <property type="match status" value="1"/>
</dbReference>
<keyword evidence="5" id="KW-0067">ATP-binding</keyword>
<dbReference type="GO" id="GO:0004519">
    <property type="term" value="F:endonuclease activity"/>
    <property type="evidence" value="ECO:0007669"/>
    <property type="project" value="UniProtKB-KW"/>
</dbReference>
<evidence type="ECO:0000256" key="1">
    <source>
        <dbReference type="ARBA" id="ARBA00022722"/>
    </source>
</evidence>
<dbReference type="SMART" id="SM00534">
    <property type="entry name" value="MUTSac"/>
    <property type="match status" value="1"/>
</dbReference>
<dbReference type="Gene3D" id="3.40.50.300">
    <property type="entry name" value="P-loop containing nucleotide triphosphate hydrolases"/>
    <property type="match status" value="1"/>
</dbReference>
<gene>
    <name evidence="9" type="primary">mutS2_2</name>
    <name evidence="9" type="ORF">Pmgp_01739</name>
</gene>
<dbReference type="Proteomes" id="UP000297597">
    <property type="component" value="Unassembled WGS sequence"/>
</dbReference>
<comment type="caution">
    <text evidence="9">The sequence shown here is derived from an EMBL/GenBank/DDBJ whole genome shotgun (WGS) entry which is preliminary data.</text>
</comment>
<reference evidence="9 10" key="1">
    <citation type="journal article" date="2018" name="Environ. Microbiol.">
        <title>Novel energy conservation strategies and behaviour of Pelotomaculum schinkii driving syntrophic propionate catabolism.</title>
        <authorList>
            <person name="Hidalgo-Ahumada C.A.P."/>
            <person name="Nobu M.K."/>
            <person name="Narihiro T."/>
            <person name="Tamaki H."/>
            <person name="Liu W.T."/>
            <person name="Kamagata Y."/>
            <person name="Stams A.J.M."/>
            <person name="Imachi H."/>
            <person name="Sousa D.Z."/>
        </authorList>
    </citation>
    <scope>NUCLEOTIDE SEQUENCE [LARGE SCALE GENOMIC DNA]</scope>
    <source>
        <strain evidence="9 10">MGP</strain>
    </source>
</reference>
<accession>A0A4Y7RRH4</accession>
<evidence type="ECO:0000259" key="8">
    <source>
        <dbReference type="PROSITE" id="PS00486"/>
    </source>
</evidence>
<keyword evidence="6" id="KW-0694">RNA-binding</keyword>
<dbReference type="EC" id="3.1.-.-" evidence="9"/>
<organism evidence="9 10">
    <name type="scientific">Pelotomaculum propionicicum</name>
    <dbReference type="NCBI Taxonomy" id="258475"/>
    <lineage>
        <taxon>Bacteria</taxon>
        <taxon>Bacillati</taxon>
        <taxon>Bacillota</taxon>
        <taxon>Clostridia</taxon>
        <taxon>Eubacteriales</taxon>
        <taxon>Desulfotomaculaceae</taxon>
        <taxon>Pelotomaculum</taxon>
    </lineage>
</organism>
<dbReference type="Pfam" id="PF00488">
    <property type="entry name" value="MutS_V"/>
    <property type="match status" value="1"/>
</dbReference>
<keyword evidence="2" id="KW-0699">rRNA-binding</keyword>
<dbReference type="SUPFAM" id="SSF52540">
    <property type="entry name" value="P-loop containing nucleoside triphosphate hydrolases"/>
    <property type="match status" value="1"/>
</dbReference>
<dbReference type="SUPFAM" id="SSF48334">
    <property type="entry name" value="DNA repair protein MutS, domain III"/>
    <property type="match status" value="1"/>
</dbReference>
<keyword evidence="9" id="KW-0255">Endonuclease</keyword>
<keyword evidence="3" id="KW-0547">Nucleotide-binding</keyword>
<proteinExistence type="predicted"/>
<dbReference type="RefSeq" id="WP_134213596.1">
    <property type="nucleotide sequence ID" value="NZ_QFFZ01000015.1"/>
</dbReference>
<dbReference type="PROSITE" id="PS00486">
    <property type="entry name" value="DNA_MISMATCH_REPAIR_2"/>
    <property type="match status" value="1"/>
</dbReference>
<feature type="domain" description="DNA mismatch repair proteins mutS family" evidence="8">
    <location>
        <begin position="405"/>
        <end position="421"/>
    </location>
</feature>
<dbReference type="PANTHER" id="PTHR48466:SF2">
    <property type="entry name" value="OS10G0509000 PROTEIN"/>
    <property type="match status" value="1"/>
</dbReference>
<sequence>MNEYTMKILEYDKLKENLKQYAISEPAKNMLDKLQPSVNITEIERWLLETTEARRIIDINASVPLTAMEKIGEVMAKTGKGFALTTDELTAVKELLASVRKLRRFMRQMQEVSPVVASYALSMSELPHLHDEIDRCIVSGRVDDRATPELNRLRKKIAVADERIKQKLNSILSSPSLAGVIQEAVVTVRNGRYVIPVKREYKKSFAGNVLDLSASGSTLFIEPAAIARLQEELNILKMEEEKEVFRILSCLTEIVEACIREISINVEAFIQYDFIFAKAKYSKSLDCFPVKLNERNKIIIKGGRHPLIGNNAVPLDFQIGEGYSTLVITGPNTGGKTVALKTVGLLTLMAQSGLHVPVQEGSELAVFDRVLADIGDGQSIEQSLSTFSSHVKNISAIIEYSNSRSLVLMDELGAGTDPGEGMGFAVAVLEEVFSRGATIVATTHISEIKEFAAKNEGFKNGRMEFDIDSLKPLYQLTIGRPGESNAFLIALRLGVRRRIIERAHEITYGDKKDYSCEVTLRPQPQVGEDTAAIQADPPAIKATAAKAGGNRTDKTQKTAVSTFVKGDCVFISSMNRTGIVYEPENGRGEVVVMVMKKKYKISHKRLSLHVAAKDLYPEDYDLDIVFESKENRKKRKLMSKRHVEGLIIETKEQE</sequence>
<dbReference type="SMART" id="SM00533">
    <property type="entry name" value="MUTSd"/>
    <property type="match status" value="1"/>
</dbReference>
<dbReference type="GO" id="GO:0019843">
    <property type="term" value="F:rRNA binding"/>
    <property type="evidence" value="ECO:0007669"/>
    <property type="project" value="UniProtKB-KW"/>
</dbReference>
<dbReference type="NCBIfam" id="TIGR01069">
    <property type="entry name" value="mutS2"/>
    <property type="match status" value="1"/>
</dbReference>
<dbReference type="GO" id="GO:0016887">
    <property type="term" value="F:ATP hydrolysis activity"/>
    <property type="evidence" value="ECO:0007669"/>
    <property type="project" value="InterPro"/>
</dbReference>
<evidence type="ECO:0000256" key="3">
    <source>
        <dbReference type="ARBA" id="ARBA00022741"/>
    </source>
</evidence>
<dbReference type="FunFam" id="3.40.50.300:FF:000830">
    <property type="entry name" value="Endonuclease MutS2"/>
    <property type="match status" value="1"/>
</dbReference>
<dbReference type="GO" id="GO:0030983">
    <property type="term" value="F:mismatched DNA binding"/>
    <property type="evidence" value="ECO:0007669"/>
    <property type="project" value="InterPro"/>
</dbReference>
<evidence type="ECO:0000256" key="5">
    <source>
        <dbReference type="ARBA" id="ARBA00022840"/>
    </source>
</evidence>
<dbReference type="PIRSF" id="PIRSF005814">
    <property type="entry name" value="MutS_YshD"/>
    <property type="match status" value="1"/>
</dbReference>